<comment type="caution">
    <text evidence="1">The sequence shown here is derived from an EMBL/GenBank/DDBJ whole genome shotgun (WGS) entry which is preliminary data.</text>
</comment>
<name>A0AA88GXC5_NAELO</name>
<sequence>MLSRASTFAKKTNVIQFTQNTQRSLHTNPVYDYKGAWKTYKGAKWQAFALGAIACVLAPLWVYKVEHDEIRTVYVFDGKPAFAKLRAKTHAWGECLDCGLFDRDCQAMCKQIIAAKKKGL</sequence>
<dbReference type="EMBL" id="PYSW02000004">
    <property type="protein sequence ID" value="KAG2392705.1"/>
    <property type="molecule type" value="Genomic_DNA"/>
</dbReference>
<proteinExistence type="predicted"/>
<evidence type="ECO:0000313" key="1">
    <source>
        <dbReference type="EMBL" id="KAG2392705.1"/>
    </source>
</evidence>
<organism evidence="1 2">
    <name type="scientific">Naegleria lovaniensis</name>
    <name type="common">Amoeba</name>
    <dbReference type="NCBI Taxonomy" id="51637"/>
    <lineage>
        <taxon>Eukaryota</taxon>
        <taxon>Discoba</taxon>
        <taxon>Heterolobosea</taxon>
        <taxon>Tetramitia</taxon>
        <taxon>Eutetramitia</taxon>
        <taxon>Vahlkampfiidae</taxon>
        <taxon>Naegleria</taxon>
    </lineage>
</organism>
<gene>
    <name evidence="1" type="ORF">C9374_011430</name>
</gene>
<dbReference type="AlphaFoldDB" id="A0AA88GXC5"/>
<keyword evidence="2" id="KW-1185">Reference proteome</keyword>
<dbReference type="GeneID" id="68103884"/>
<evidence type="ECO:0000313" key="2">
    <source>
        <dbReference type="Proteomes" id="UP000816034"/>
    </source>
</evidence>
<reference evidence="1 2" key="1">
    <citation type="journal article" date="2018" name="BMC Genomics">
        <title>The genome of Naegleria lovaniensis, the basis for a comparative approach to unravel pathogenicity factors of the human pathogenic amoeba N. fowleri.</title>
        <authorList>
            <person name="Liechti N."/>
            <person name="Schurch N."/>
            <person name="Bruggmann R."/>
            <person name="Wittwer M."/>
        </authorList>
    </citation>
    <scope>NUCLEOTIDE SEQUENCE [LARGE SCALE GENOMIC DNA]</scope>
    <source>
        <strain evidence="1 2">ATCC 30569</strain>
    </source>
</reference>
<dbReference type="RefSeq" id="XP_044554599.1">
    <property type="nucleotide sequence ID" value="XM_044687085.1"/>
</dbReference>
<accession>A0AA88GXC5</accession>
<protein>
    <submittedName>
        <fullName evidence="1">Uncharacterized protein</fullName>
    </submittedName>
</protein>
<dbReference type="Proteomes" id="UP000816034">
    <property type="component" value="Unassembled WGS sequence"/>
</dbReference>